<reference evidence="1 2" key="1">
    <citation type="journal article" date="2015" name="Stand. Genomic Sci.">
        <title>Genomic Encyclopedia of Bacterial and Archaeal Type Strains, Phase III: the genomes of soil and plant-associated and newly described type strains.</title>
        <authorList>
            <person name="Whitman W.B."/>
            <person name="Woyke T."/>
            <person name="Klenk H.P."/>
            <person name="Zhou Y."/>
            <person name="Lilburn T.G."/>
            <person name="Beck B.J."/>
            <person name="De Vos P."/>
            <person name="Vandamme P."/>
            <person name="Eisen J.A."/>
            <person name="Garrity G."/>
            <person name="Hugenholtz P."/>
            <person name="Kyrpides N.C."/>
        </authorList>
    </citation>
    <scope>NUCLEOTIDE SEQUENCE [LARGE SCALE GENOMIC DNA]</scope>
    <source>
        <strain evidence="1 2">VKM Ac-2572</strain>
    </source>
</reference>
<protein>
    <submittedName>
        <fullName evidence="1">Uncharacterized protein</fullName>
    </submittedName>
</protein>
<evidence type="ECO:0000313" key="2">
    <source>
        <dbReference type="Proteomes" id="UP000294508"/>
    </source>
</evidence>
<evidence type="ECO:0000313" key="1">
    <source>
        <dbReference type="EMBL" id="TCO33055.1"/>
    </source>
</evidence>
<dbReference type="AlphaFoldDB" id="A0A4R2HSU6"/>
<sequence>MPGPLREPVITLVGGPGDRQVFYVSDWEERRLAAERMGRTAGEFCGWPLAYQPETHGSTRWVWIGGERWPRKPLAGQAA</sequence>
<dbReference type="Proteomes" id="UP000294508">
    <property type="component" value="Unassembled WGS sequence"/>
</dbReference>
<gene>
    <name evidence="1" type="ORF">EV652_10354</name>
</gene>
<proteinExistence type="predicted"/>
<dbReference type="EMBL" id="SLWN01000003">
    <property type="protein sequence ID" value="TCO33055.1"/>
    <property type="molecule type" value="Genomic_DNA"/>
</dbReference>
<comment type="caution">
    <text evidence="1">The sequence shown here is derived from an EMBL/GenBank/DDBJ whole genome shotgun (WGS) entry which is preliminary data.</text>
</comment>
<keyword evidence="2" id="KW-1185">Reference proteome</keyword>
<name>A0A4R2HSU6_9ACTN</name>
<organism evidence="1 2">
    <name type="scientific">Kribbella steppae</name>
    <dbReference type="NCBI Taxonomy" id="2512223"/>
    <lineage>
        <taxon>Bacteria</taxon>
        <taxon>Bacillati</taxon>
        <taxon>Actinomycetota</taxon>
        <taxon>Actinomycetes</taxon>
        <taxon>Propionibacteriales</taxon>
        <taxon>Kribbellaceae</taxon>
        <taxon>Kribbella</taxon>
    </lineage>
</organism>
<accession>A0A4R2HSU6</accession>